<proteinExistence type="predicted"/>
<evidence type="ECO:0000313" key="2">
    <source>
        <dbReference type="EMBL" id="EIJ41294.1"/>
    </source>
</evidence>
<accession>I3CCF1</accession>
<dbReference type="InterPro" id="IPR018771">
    <property type="entry name" value="PocR_dom"/>
</dbReference>
<dbReference type="Pfam" id="PF10114">
    <property type="entry name" value="PocR"/>
    <property type="match status" value="1"/>
</dbReference>
<keyword evidence="3" id="KW-1185">Reference proteome</keyword>
<sequence>MSHLYTIKSISNLQSNPLLKHFSVDKLQVLQDQFATKTGVASLIIHPDGLPITKPSNFSRLCQLIRSTERGNANCMKSDAMIGKSDSHGPIIQPCLSGGLWDSGASIYHQNSHVASWLIGQVFNEAQVQKLDKMMLYGHTIGANMEEFSYAISFATVMSQHKFTCLSNILFVFNKQLSAFISGDGEQSLAENRQQLASLIEQHTTFSPLYEVWEQMHRFYEQSRVLRQIA</sequence>
<gene>
    <name evidence="2" type="ORF">BegalDRAFT_0374</name>
</gene>
<evidence type="ECO:0000259" key="1">
    <source>
        <dbReference type="Pfam" id="PF10114"/>
    </source>
</evidence>
<organism evidence="2 3">
    <name type="scientific">Beggiatoa alba B18LD</name>
    <dbReference type="NCBI Taxonomy" id="395493"/>
    <lineage>
        <taxon>Bacteria</taxon>
        <taxon>Pseudomonadati</taxon>
        <taxon>Pseudomonadota</taxon>
        <taxon>Gammaproteobacteria</taxon>
        <taxon>Thiotrichales</taxon>
        <taxon>Thiotrichaceae</taxon>
        <taxon>Beggiatoa</taxon>
    </lineage>
</organism>
<feature type="domain" description="PocR" evidence="1">
    <location>
        <begin position="22"/>
        <end position="178"/>
    </location>
</feature>
<protein>
    <submittedName>
        <fullName evidence="2">Putative sensor domain protein</fullName>
    </submittedName>
</protein>
<dbReference type="EMBL" id="JH600070">
    <property type="protein sequence ID" value="EIJ41294.1"/>
    <property type="molecule type" value="Genomic_DNA"/>
</dbReference>
<dbReference type="RefSeq" id="WP_002683099.1">
    <property type="nucleotide sequence ID" value="NZ_JH600070.1"/>
</dbReference>
<dbReference type="eggNOG" id="COG4936">
    <property type="taxonomic scope" value="Bacteria"/>
</dbReference>
<dbReference type="HOGENOM" id="CLU_1202889_0_0_6"/>
<name>I3CCF1_9GAMM</name>
<dbReference type="STRING" id="395493.BegalDRAFT_0374"/>
<evidence type="ECO:0000313" key="3">
    <source>
        <dbReference type="Proteomes" id="UP000005744"/>
    </source>
</evidence>
<dbReference type="AlphaFoldDB" id="I3CCF1"/>
<dbReference type="OrthoDB" id="9803764at2"/>
<dbReference type="Proteomes" id="UP000005744">
    <property type="component" value="Unassembled WGS sequence"/>
</dbReference>
<reference evidence="2 3" key="1">
    <citation type="submission" date="2011-11" db="EMBL/GenBank/DDBJ databases">
        <title>Improved High-Quality Draft sequence of Beggiatoa alba B18lD.</title>
        <authorList>
            <consortium name="US DOE Joint Genome Institute"/>
            <person name="Lucas S."/>
            <person name="Han J."/>
            <person name="Lapidus A."/>
            <person name="Cheng J.-F."/>
            <person name="Goodwin L."/>
            <person name="Pitluck S."/>
            <person name="Peters L."/>
            <person name="Mikhailova N."/>
            <person name="Held B."/>
            <person name="Detter J.C."/>
            <person name="Han C."/>
            <person name="Tapia R."/>
            <person name="Land M."/>
            <person name="Hauser L."/>
            <person name="Kyrpides N."/>
            <person name="Ivanova N."/>
            <person name="Pagani I."/>
            <person name="Samuel K."/>
            <person name="Teske A."/>
            <person name="Mueller J."/>
            <person name="Woyke T."/>
        </authorList>
    </citation>
    <scope>NUCLEOTIDE SEQUENCE [LARGE SCALE GENOMIC DNA]</scope>
    <source>
        <strain evidence="2 3">B18LD</strain>
    </source>
</reference>